<dbReference type="InterPro" id="IPR006156">
    <property type="entry name" value="Dihydroneopterin_aldolase"/>
</dbReference>
<dbReference type="GO" id="GO:0006760">
    <property type="term" value="P:folic acid-containing compound metabolic process"/>
    <property type="evidence" value="ECO:0007669"/>
    <property type="project" value="InterPro"/>
</dbReference>
<dbReference type="GO" id="GO:0004150">
    <property type="term" value="F:dihydroneopterin aldolase activity"/>
    <property type="evidence" value="ECO:0007669"/>
    <property type="project" value="InterPro"/>
</dbReference>
<dbReference type="EMBL" id="NVSR01000017">
    <property type="protein sequence ID" value="PCI29243.1"/>
    <property type="molecule type" value="Genomic_DNA"/>
</dbReference>
<evidence type="ECO:0000256" key="6">
    <source>
        <dbReference type="ARBA" id="ARBA00044306"/>
    </source>
</evidence>
<accession>A0A2A4T6Q0</accession>
<feature type="domain" description="Dihydroneopterin aldolase/epimerase" evidence="7">
    <location>
        <begin position="5"/>
        <end position="115"/>
    </location>
</feature>
<dbReference type="Gene3D" id="3.30.1130.10">
    <property type="match status" value="1"/>
</dbReference>
<evidence type="ECO:0000256" key="1">
    <source>
        <dbReference type="ARBA" id="ARBA00005708"/>
    </source>
</evidence>
<evidence type="ECO:0000256" key="4">
    <source>
        <dbReference type="ARBA" id="ARBA00044039"/>
    </source>
</evidence>
<dbReference type="SMART" id="SM00905">
    <property type="entry name" value="FolB"/>
    <property type="match status" value="1"/>
</dbReference>
<keyword evidence="2" id="KW-0413">Isomerase</keyword>
<reference evidence="9" key="1">
    <citation type="submission" date="2017-08" db="EMBL/GenBank/DDBJ databases">
        <title>A dynamic microbial community with high functional redundancy inhabits the cold, oxic subseafloor aquifer.</title>
        <authorList>
            <person name="Tully B.J."/>
            <person name="Wheat C.G."/>
            <person name="Glazer B.T."/>
            <person name="Huber J.A."/>
        </authorList>
    </citation>
    <scope>NUCLEOTIDE SEQUENCE [LARGE SCALE GENOMIC DNA]</scope>
</reference>
<name>A0A2A4T6Q0_9DELT</name>
<comment type="catalytic activity">
    <reaction evidence="3">
        <text>7,8-dihydroneopterin 3'-triphosphate = 7,8-dihydromonapterin 3'-triphosphate</text>
        <dbReference type="Rhea" id="RHEA:28346"/>
        <dbReference type="ChEBI" id="CHEBI:58462"/>
        <dbReference type="ChEBI" id="CHEBI:61186"/>
        <dbReference type="EC" id="5.1.99.7"/>
    </reaction>
</comment>
<evidence type="ECO:0000256" key="5">
    <source>
        <dbReference type="ARBA" id="ARBA00044197"/>
    </source>
</evidence>
<dbReference type="AlphaFoldDB" id="A0A2A4T6Q0"/>
<evidence type="ECO:0000313" key="8">
    <source>
        <dbReference type="EMBL" id="PCI29243.1"/>
    </source>
</evidence>
<dbReference type="GO" id="GO:0008719">
    <property type="term" value="F:dihydroneopterin triphosphate 2'-epimerase activity"/>
    <property type="evidence" value="ECO:0007669"/>
    <property type="project" value="UniProtKB-EC"/>
</dbReference>
<dbReference type="Pfam" id="PF02152">
    <property type="entry name" value="FolB"/>
    <property type="match status" value="1"/>
</dbReference>
<evidence type="ECO:0000256" key="3">
    <source>
        <dbReference type="ARBA" id="ARBA00043806"/>
    </source>
</evidence>
<dbReference type="Proteomes" id="UP000218113">
    <property type="component" value="Unassembled WGS sequence"/>
</dbReference>
<protein>
    <recommendedName>
        <fullName evidence="5">Dihydroneopterin triphosphate 2'-epimerase</fullName>
        <ecNumber evidence="4">5.1.99.7</ecNumber>
    </recommendedName>
    <alternativeName>
        <fullName evidence="6">D-erythro-7,8-dihydroneopterin triphosphate epimerase</fullName>
    </alternativeName>
</protein>
<dbReference type="InterPro" id="IPR043133">
    <property type="entry name" value="GTP-CH-I_C/QueF"/>
</dbReference>
<proteinExistence type="inferred from homology"/>
<dbReference type="NCBIfam" id="TIGR00526">
    <property type="entry name" value="folB_dom"/>
    <property type="match status" value="1"/>
</dbReference>
<gene>
    <name evidence="8" type="primary">folX</name>
    <name evidence="8" type="ORF">COB67_04470</name>
</gene>
<evidence type="ECO:0000259" key="7">
    <source>
        <dbReference type="SMART" id="SM00905"/>
    </source>
</evidence>
<dbReference type="GO" id="GO:0005829">
    <property type="term" value="C:cytosol"/>
    <property type="evidence" value="ECO:0007669"/>
    <property type="project" value="TreeGrafter"/>
</dbReference>
<dbReference type="InterPro" id="IPR006157">
    <property type="entry name" value="FolB_dom"/>
</dbReference>
<evidence type="ECO:0000256" key="2">
    <source>
        <dbReference type="ARBA" id="ARBA00023235"/>
    </source>
</evidence>
<evidence type="ECO:0000313" key="9">
    <source>
        <dbReference type="Proteomes" id="UP000218113"/>
    </source>
</evidence>
<organism evidence="8 9">
    <name type="scientific">SAR324 cluster bacterium</name>
    <dbReference type="NCBI Taxonomy" id="2024889"/>
    <lineage>
        <taxon>Bacteria</taxon>
        <taxon>Deltaproteobacteria</taxon>
        <taxon>SAR324 cluster</taxon>
    </lineage>
</organism>
<dbReference type="EC" id="5.1.99.7" evidence="4"/>
<dbReference type="PANTHER" id="PTHR42844">
    <property type="entry name" value="DIHYDRONEOPTERIN ALDOLASE 1-RELATED"/>
    <property type="match status" value="1"/>
</dbReference>
<comment type="similarity">
    <text evidence="1">Belongs to the DHNA family.</text>
</comment>
<sequence length="117" mass="13530">MIATIKITDLRLRTITGIEDWERKAKQDVIINMEMDYDAKLSAQNDSIDHGVNYKTITKKVIKLVEESNYQLLETLVTEILKIMRENPLVKRAWVKVDKPFALRFSDSVSLQMTSGE</sequence>
<dbReference type="PANTHER" id="PTHR42844:SF10">
    <property type="entry name" value="DIHYDRONEOPTERIN TRIPHOSPHATE 2'-EPIMERASE"/>
    <property type="match status" value="1"/>
</dbReference>
<dbReference type="SUPFAM" id="SSF55620">
    <property type="entry name" value="Tetrahydrobiopterin biosynthesis enzymes-like"/>
    <property type="match status" value="1"/>
</dbReference>
<comment type="caution">
    <text evidence="8">The sequence shown here is derived from an EMBL/GenBank/DDBJ whole genome shotgun (WGS) entry which is preliminary data.</text>
</comment>